<evidence type="ECO:0000313" key="3">
    <source>
        <dbReference type="Proteomes" id="UP000557717"/>
    </source>
</evidence>
<dbReference type="NCBIfam" id="TIGR02595">
    <property type="entry name" value="PEP_CTERM"/>
    <property type="match status" value="1"/>
</dbReference>
<evidence type="ECO:0000313" key="2">
    <source>
        <dbReference type="EMBL" id="MBB5353956.1"/>
    </source>
</evidence>
<sequence>MNPHPNPRALGWVALFAAGGLASAGTIVPDLSDGTALYSQTSANTGTIGATDLASGLTLAAQFTPSTTDLSNSTTGAVGIIEIGGTTSGSGLWLIDGSVWFLSSSGDANAFPSGPADLAGGDAAFGIQLGMVAANVETTIFVSLDTTNATILVGQDGAYSEFSLTGVTGTWNWRGNSTVSFGTVDETVPNAAAGLKGYRGGLTDNATAGDFFTNNAVALDGTVTLGQVFNAVSTVPEPTTGLLALGGLAGMAFFRRR</sequence>
<organism evidence="2 3">
    <name type="scientific">Haloferula luteola</name>
    <dbReference type="NCBI Taxonomy" id="595692"/>
    <lineage>
        <taxon>Bacteria</taxon>
        <taxon>Pseudomonadati</taxon>
        <taxon>Verrucomicrobiota</taxon>
        <taxon>Verrucomicrobiia</taxon>
        <taxon>Verrucomicrobiales</taxon>
        <taxon>Verrucomicrobiaceae</taxon>
        <taxon>Haloferula</taxon>
    </lineage>
</organism>
<accession>A0A840VA48</accession>
<dbReference type="Pfam" id="PF07589">
    <property type="entry name" value="PEP-CTERM"/>
    <property type="match status" value="1"/>
</dbReference>
<dbReference type="InterPro" id="IPR013424">
    <property type="entry name" value="Ice-binding_C"/>
</dbReference>
<keyword evidence="3" id="KW-1185">Reference proteome</keyword>
<protein>
    <recommendedName>
        <fullName evidence="1">Ice-binding protein C-terminal domain-containing protein</fullName>
    </recommendedName>
</protein>
<dbReference type="RefSeq" id="WP_184022477.1">
    <property type="nucleotide sequence ID" value="NZ_JACHFD010000052.1"/>
</dbReference>
<dbReference type="AlphaFoldDB" id="A0A840VA48"/>
<reference evidence="2 3" key="1">
    <citation type="submission" date="2020-08" db="EMBL/GenBank/DDBJ databases">
        <title>Genomic Encyclopedia of Type Strains, Phase IV (KMG-IV): sequencing the most valuable type-strain genomes for metagenomic binning, comparative biology and taxonomic classification.</title>
        <authorList>
            <person name="Goeker M."/>
        </authorList>
    </citation>
    <scope>NUCLEOTIDE SEQUENCE [LARGE SCALE GENOMIC DNA]</scope>
    <source>
        <strain evidence="2 3">YC6886</strain>
    </source>
</reference>
<feature type="domain" description="Ice-binding protein C-terminal" evidence="1">
    <location>
        <begin position="234"/>
        <end position="257"/>
    </location>
</feature>
<evidence type="ECO:0000259" key="1">
    <source>
        <dbReference type="Pfam" id="PF07589"/>
    </source>
</evidence>
<name>A0A840VA48_9BACT</name>
<gene>
    <name evidence="2" type="ORF">HNR46_004226</name>
</gene>
<dbReference type="EMBL" id="JACHFD010000052">
    <property type="protein sequence ID" value="MBB5353956.1"/>
    <property type="molecule type" value="Genomic_DNA"/>
</dbReference>
<proteinExistence type="predicted"/>
<dbReference type="Proteomes" id="UP000557717">
    <property type="component" value="Unassembled WGS sequence"/>
</dbReference>
<comment type="caution">
    <text evidence="2">The sequence shown here is derived from an EMBL/GenBank/DDBJ whole genome shotgun (WGS) entry which is preliminary data.</text>
</comment>